<protein>
    <submittedName>
        <fullName evidence="1">Putative prolyl 4-hydroxylase alpha subunit</fullName>
    </submittedName>
</protein>
<evidence type="ECO:0000313" key="1">
    <source>
        <dbReference type="EMBL" id="MBW57152.1"/>
    </source>
</evidence>
<reference evidence="1" key="1">
    <citation type="submission" date="2018-01" db="EMBL/GenBank/DDBJ databases">
        <title>An insight into the sialome of Amazonian anophelines.</title>
        <authorList>
            <person name="Ribeiro J.M."/>
            <person name="Scarpassa V."/>
            <person name="Calvo E."/>
        </authorList>
    </citation>
    <scope>NUCLEOTIDE SEQUENCE</scope>
    <source>
        <tissue evidence="1">Salivary glands</tissue>
    </source>
</reference>
<dbReference type="EMBL" id="GGFJ01008011">
    <property type="protein sequence ID" value="MBW57152.1"/>
    <property type="molecule type" value="Transcribed_RNA"/>
</dbReference>
<accession>A0A2M4BVX8</accession>
<proteinExistence type="predicted"/>
<sequence length="289" mass="32896">MFGGSLVAGRTLIGFLVISSGLIAFCSGSENFRASREQRPGAVPSLKPVNDRLLSHVNRFKALRDDLHRLQTSKEKMEPLMYLKEMMTVMDALQSMGKEWKDIEDLQKKGPNEEFISLLEDMDPLCANRIQRTPDKEIELRCSYYFMNGDPFYRIGPLKREEINKSPSVVIYRDYITENEVKIAKEKSVVDLSVYKRIKRVAENVFNVAVRRISEKGYNGSEVKHYGLSIMLYLETSGFHGNTLFKAGRYVVSPTSGSLMVSERHPSVCPSDKPLLVITNFDVVPTRKQ</sequence>
<dbReference type="AlphaFoldDB" id="A0A2M4BVX8"/>
<organism evidence="1">
    <name type="scientific">Anopheles marajoara</name>
    <dbReference type="NCBI Taxonomy" id="58244"/>
    <lineage>
        <taxon>Eukaryota</taxon>
        <taxon>Metazoa</taxon>
        <taxon>Ecdysozoa</taxon>
        <taxon>Arthropoda</taxon>
        <taxon>Hexapoda</taxon>
        <taxon>Insecta</taxon>
        <taxon>Pterygota</taxon>
        <taxon>Neoptera</taxon>
        <taxon>Endopterygota</taxon>
        <taxon>Diptera</taxon>
        <taxon>Nematocera</taxon>
        <taxon>Culicoidea</taxon>
        <taxon>Culicidae</taxon>
        <taxon>Anophelinae</taxon>
        <taxon>Anopheles</taxon>
    </lineage>
</organism>
<name>A0A2M4BVX8_9DIPT</name>